<feature type="transmembrane region" description="Helical" evidence="11">
    <location>
        <begin position="765"/>
        <end position="787"/>
    </location>
</feature>
<dbReference type="GO" id="GO:0055085">
    <property type="term" value="P:transmembrane transport"/>
    <property type="evidence" value="ECO:0000318"/>
    <property type="project" value="GO_Central"/>
</dbReference>
<name>A0A078HEE0_BRANA</name>
<gene>
    <name evidence="14" type="primary">BnaA09g18050D</name>
    <name evidence="14" type="ORF">GSBRNA2T00058062001</name>
</gene>
<feature type="transmembrane region" description="Helical" evidence="11">
    <location>
        <begin position="182"/>
        <end position="201"/>
    </location>
</feature>
<evidence type="ECO:0000313" key="15">
    <source>
        <dbReference type="Proteomes" id="UP000028999"/>
    </source>
</evidence>
<dbReference type="GO" id="GO:0016887">
    <property type="term" value="F:ATP hydrolysis activity"/>
    <property type="evidence" value="ECO:0007669"/>
    <property type="project" value="InterPro"/>
</dbReference>
<evidence type="ECO:0000256" key="9">
    <source>
        <dbReference type="ARBA" id="ARBA00023136"/>
    </source>
</evidence>
<dbReference type="PANTHER" id="PTHR24222:SF50">
    <property type="entry name" value="ABC TRANSPORTER B FAMILY MEMBER 9-LIKE ISOFORM X2"/>
    <property type="match status" value="1"/>
</dbReference>
<dbReference type="GO" id="GO:0042626">
    <property type="term" value="F:ATPase-coupled transmembrane transporter activity"/>
    <property type="evidence" value="ECO:0000318"/>
    <property type="project" value="GO_Central"/>
</dbReference>
<feature type="domain" description="ABC transporter" evidence="12">
    <location>
        <begin position="343"/>
        <end position="579"/>
    </location>
</feature>
<dbReference type="Gene3D" id="3.40.50.300">
    <property type="entry name" value="P-loop containing nucleotide triphosphate hydrolases"/>
    <property type="match status" value="2"/>
</dbReference>
<dbReference type="SMART" id="SM00382">
    <property type="entry name" value="AAA"/>
    <property type="match status" value="2"/>
</dbReference>
<evidence type="ECO:0000256" key="3">
    <source>
        <dbReference type="ARBA" id="ARBA00022448"/>
    </source>
</evidence>
<keyword evidence="10" id="KW-0325">Glycoprotein</keyword>
<dbReference type="FunFam" id="3.40.50.300:FF:000066">
    <property type="entry name" value="ABC transporter B family member 1"/>
    <property type="match status" value="2"/>
</dbReference>
<keyword evidence="7" id="KW-0067">ATP-binding</keyword>
<dbReference type="InterPro" id="IPR039421">
    <property type="entry name" value="Type_1_exporter"/>
</dbReference>
<feature type="transmembrane region" description="Helical" evidence="11">
    <location>
        <begin position="80"/>
        <end position="102"/>
    </location>
</feature>
<dbReference type="SUPFAM" id="SSF90123">
    <property type="entry name" value="ABC transporter transmembrane region"/>
    <property type="match status" value="2"/>
</dbReference>
<evidence type="ECO:0000256" key="2">
    <source>
        <dbReference type="ARBA" id="ARBA00007577"/>
    </source>
</evidence>
<keyword evidence="8 11" id="KW-1133">Transmembrane helix</keyword>
<sequence length="1091" mass="118843">MEEKAKRITNGDGGNQKVAFYKLLTFADRYDIILMAVGTISAMANGLAQPIMSVLIGKIINVFGFSDHDHMVKEVSKVAVRFLYLAVYACLVSFLQVSCWMVTGERQSARIRGLYLKTILRQDIGFFDTETNTGEVIGRMSGDTILIQESMGEKVGKFIQLISTFFGGITVACIIGRRLTVALIPCIPLIVATGGAMALIMSKMAGRGQLAYAEAENVIEQAVGSIRTVVAFTGEKQATQKYEKKLEIAYKSMVQQGLFSGLGLGVMMVVSYCTYGIAIWYGAWLIMEKGYTGGQVMNVIFAILSGGMSLGQTLPSLNAFAAGQAAAYKIMSGKVLNEIKGDIELKDVYFRYPARPDVQIFAGFSLVVPNGTTVALVGQSGSGKSTVISLIERFYDPESGEVLIDGIDLKKLQLRWIRSKIGLVSQEPILFATTIRENIVYGKEDASDEEIRTAVKLASATRFVDKLPQGLDTMVGDHGTQLSGGQKQRLAIARAILKNPKILLLDEATSALDAESERTVQGALVKLMSSRTTIVVAHRLTTIRTANMIAVVQQGKIIEKGTHEEMIQDPEGAYSQLVSLQEVSKKEGVEESEPHETVSVRLLMSSTIKIFFEPSDQLRKDSHFWAIIFVLLGLTDLIVVPFQNYLFAIAGGRLIKRIRSLSFDKVIHQEISWFDNTANSSGVIGARLSTDAAAGYFQTKCITGFSANAKEKYEEASQVASDAVSSIRTVASLCAEDKVMDLYQQKCEAPKKQGVRLGLVSGSGYGISFLALYCINSLCFYVGSWLIQKRMATFGEFFQVFFALTMTALAVSQTSAMAPDRNKAKDSAASIFEILDSKPKIDSSSNKGTVLPIVHGHIEFQHVSFRYPTRPDIQIFSDLCLTISFGQTVALVGESGSGKSTVISLIERFYDPDSGNILLDQVDVRTLKLSWLRQQMGLTIRSNIAYGKTGEATEEEIITAAKAANAHNFISTLPQGYETSVGERGVQLSGGQKQRIAIARAILKDPMVLLLDEATSALDAESERVVQDALDRVMVNRTTVVVAHQLATIKNADVIAVVKDGVIAERGRHETLMEISGGAYASLVAFHISAN</sequence>
<dbReference type="STRING" id="3708.A0A078HEE0"/>
<comment type="similarity">
    <text evidence="2">Belongs to the ABC transporter superfamily. ABCB family. Multidrug resistance exporter (TC 3.A.1.201) subfamily.</text>
</comment>
<dbReference type="PROSITE" id="PS50929">
    <property type="entry name" value="ABC_TM1F"/>
    <property type="match status" value="2"/>
</dbReference>
<dbReference type="PANTHER" id="PTHR24222">
    <property type="entry name" value="ABC TRANSPORTER B FAMILY"/>
    <property type="match status" value="1"/>
</dbReference>
<keyword evidence="9 11" id="KW-0472">Membrane</keyword>
<dbReference type="CDD" id="cd18578">
    <property type="entry name" value="ABC_6TM_Pgp_ABCB1_D2_like"/>
    <property type="match status" value="1"/>
</dbReference>
<evidence type="ECO:0000256" key="1">
    <source>
        <dbReference type="ARBA" id="ARBA00004651"/>
    </source>
</evidence>
<evidence type="ECO:0000256" key="4">
    <source>
        <dbReference type="ARBA" id="ARBA00022692"/>
    </source>
</evidence>
<feature type="transmembrane region" description="Helical" evidence="11">
    <location>
        <begin position="261"/>
        <end position="287"/>
    </location>
</feature>
<dbReference type="Pfam" id="PF00664">
    <property type="entry name" value="ABC_membrane"/>
    <property type="match status" value="3"/>
</dbReference>
<dbReference type="SUPFAM" id="SSF52540">
    <property type="entry name" value="P-loop containing nucleoside triphosphate hydrolases"/>
    <property type="match status" value="2"/>
</dbReference>
<protein>
    <submittedName>
        <fullName evidence="14">BnaA09g18050D protein</fullName>
    </submittedName>
</protein>
<dbReference type="PaxDb" id="3708-A0A078HEE0"/>
<feature type="domain" description="ABC transmembrane type-1" evidence="13">
    <location>
        <begin position="602"/>
        <end position="823"/>
    </location>
</feature>
<dbReference type="Pfam" id="PF00005">
    <property type="entry name" value="ABC_tran"/>
    <property type="match status" value="2"/>
</dbReference>
<keyword evidence="6" id="KW-0547">Nucleotide-binding</keyword>
<dbReference type="InterPro" id="IPR003439">
    <property type="entry name" value="ABC_transporter-like_ATP-bd"/>
</dbReference>
<feature type="domain" description="ABC transporter" evidence="12">
    <location>
        <begin position="858"/>
        <end position="1085"/>
    </location>
</feature>
<feature type="transmembrane region" description="Helical" evidence="11">
    <location>
        <begin position="299"/>
        <end position="321"/>
    </location>
</feature>
<evidence type="ECO:0000259" key="13">
    <source>
        <dbReference type="PROSITE" id="PS50929"/>
    </source>
</evidence>
<evidence type="ECO:0000256" key="6">
    <source>
        <dbReference type="ARBA" id="ARBA00022741"/>
    </source>
</evidence>
<keyword evidence="4 11" id="KW-0812">Transmembrane</keyword>
<dbReference type="InterPro" id="IPR011527">
    <property type="entry name" value="ABC1_TM_dom"/>
</dbReference>
<evidence type="ECO:0000259" key="12">
    <source>
        <dbReference type="PROSITE" id="PS50893"/>
    </source>
</evidence>
<dbReference type="CDD" id="cd18577">
    <property type="entry name" value="ABC_6TM_Pgp_ABCB1_D1_like"/>
    <property type="match status" value="1"/>
</dbReference>
<keyword evidence="5" id="KW-0677">Repeat</keyword>
<organism evidence="14 15">
    <name type="scientific">Brassica napus</name>
    <name type="common">Rape</name>
    <dbReference type="NCBI Taxonomy" id="3708"/>
    <lineage>
        <taxon>Eukaryota</taxon>
        <taxon>Viridiplantae</taxon>
        <taxon>Streptophyta</taxon>
        <taxon>Embryophyta</taxon>
        <taxon>Tracheophyta</taxon>
        <taxon>Spermatophyta</taxon>
        <taxon>Magnoliopsida</taxon>
        <taxon>eudicotyledons</taxon>
        <taxon>Gunneridae</taxon>
        <taxon>Pentapetalae</taxon>
        <taxon>rosids</taxon>
        <taxon>malvids</taxon>
        <taxon>Brassicales</taxon>
        <taxon>Brassicaceae</taxon>
        <taxon>Brassiceae</taxon>
        <taxon>Brassica</taxon>
    </lineage>
</organism>
<evidence type="ECO:0000256" key="8">
    <source>
        <dbReference type="ARBA" id="ARBA00022989"/>
    </source>
</evidence>
<dbReference type="GO" id="GO:0140359">
    <property type="term" value="F:ABC-type transporter activity"/>
    <property type="evidence" value="ECO:0007669"/>
    <property type="project" value="InterPro"/>
</dbReference>
<reference evidence="14 15" key="1">
    <citation type="journal article" date="2014" name="Science">
        <title>Plant genetics. Early allopolyploid evolution in the post-Neolithic Brassica napus oilseed genome.</title>
        <authorList>
            <person name="Chalhoub B."/>
            <person name="Denoeud F."/>
            <person name="Liu S."/>
            <person name="Parkin I.A."/>
            <person name="Tang H."/>
            <person name="Wang X."/>
            <person name="Chiquet J."/>
            <person name="Belcram H."/>
            <person name="Tong C."/>
            <person name="Samans B."/>
            <person name="Correa M."/>
            <person name="Da Silva C."/>
            <person name="Just J."/>
            <person name="Falentin C."/>
            <person name="Koh C.S."/>
            <person name="Le Clainche I."/>
            <person name="Bernard M."/>
            <person name="Bento P."/>
            <person name="Noel B."/>
            <person name="Labadie K."/>
            <person name="Alberti A."/>
            <person name="Charles M."/>
            <person name="Arnaud D."/>
            <person name="Guo H."/>
            <person name="Daviaud C."/>
            <person name="Alamery S."/>
            <person name="Jabbari K."/>
            <person name="Zhao M."/>
            <person name="Edger P.P."/>
            <person name="Chelaifa H."/>
            <person name="Tack D."/>
            <person name="Lassalle G."/>
            <person name="Mestiri I."/>
            <person name="Schnel N."/>
            <person name="Le Paslier M.C."/>
            <person name="Fan G."/>
            <person name="Renault V."/>
            <person name="Bayer P.E."/>
            <person name="Golicz A.A."/>
            <person name="Manoli S."/>
            <person name="Lee T.H."/>
            <person name="Thi V.H."/>
            <person name="Chalabi S."/>
            <person name="Hu Q."/>
            <person name="Fan C."/>
            <person name="Tollenaere R."/>
            <person name="Lu Y."/>
            <person name="Battail C."/>
            <person name="Shen J."/>
            <person name="Sidebottom C.H."/>
            <person name="Wang X."/>
            <person name="Canaguier A."/>
            <person name="Chauveau A."/>
            <person name="Berard A."/>
            <person name="Deniot G."/>
            <person name="Guan M."/>
            <person name="Liu Z."/>
            <person name="Sun F."/>
            <person name="Lim Y.P."/>
            <person name="Lyons E."/>
            <person name="Town C.D."/>
            <person name="Bancroft I."/>
            <person name="Wang X."/>
            <person name="Meng J."/>
            <person name="Ma J."/>
            <person name="Pires J.C."/>
            <person name="King G.J."/>
            <person name="Brunel D."/>
            <person name="Delourme R."/>
            <person name="Renard M."/>
            <person name="Aury J.M."/>
            <person name="Adams K.L."/>
            <person name="Batley J."/>
            <person name="Snowdon R.J."/>
            <person name="Tost J."/>
            <person name="Edwards D."/>
            <person name="Zhou Y."/>
            <person name="Hua W."/>
            <person name="Sharpe A.G."/>
            <person name="Paterson A.H."/>
            <person name="Guan C."/>
            <person name="Wincker P."/>
        </authorList>
    </citation>
    <scope>NUCLEOTIDE SEQUENCE [LARGE SCALE GENOMIC DNA]</scope>
    <source>
        <strain evidence="15">cv. Darmor-bzh</strain>
    </source>
</reference>
<dbReference type="Gene3D" id="1.20.1560.10">
    <property type="entry name" value="ABC transporter type 1, transmembrane domain"/>
    <property type="match status" value="3"/>
</dbReference>
<feature type="transmembrane region" description="Helical" evidence="11">
    <location>
        <begin position="624"/>
        <end position="642"/>
    </location>
</feature>
<dbReference type="GO" id="GO:0005524">
    <property type="term" value="F:ATP binding"/>
    <property type="evidence" value="ECO:0007669"/>
    <property type="project" value="UniProtKB-KW"/>
</dbReference>
<dbReference type="AlphaFoldDB" id="A0A078HEE0"/>
<dbReference type="InterPro" id="IPR027417">
    <property type="entry name" value="P-loop_NTPase"/>
</dbReference>
<dbReference type="Gramene" id="CDY35168">
    <property type="protein sequence ID" value="CDY35168"/>
    <property type="gene ID" value="GSBRNA2T00058062001"/>
</dbReference>
<evidence type="ECO:0000256" key="5">
    <source>
        <dbReference type="ARBA" id="ARBA00022737"/>
    </source>
</evidence>
<proteinExistence type="inferred from homology"/>
<comment type="subcellular location">
    <subcellularLocation>
        <location evidence="1">Cell membrane</location>
        <topology evidence="1">Multi-pass membrane protein</topology>
    </subcellularLocation>
</comment>
<dbReference type="PROSITE" id="PS50893">
    <property type="entry name" value="ABC_TRANSPORTER_2"/>
    <property type="match status" value="2"/>
</dbReference>
<dbReference type="InterPro" id="IPR003593">
    <property type="entry name" value="AAA+_ATPase"/>
</dbReference>
<accession>A0A078HEE0</accession>
<dbReference type="InterPro" id="IPR036640">
    <property type="entry name" value="ABC1_TM_sf"/>
</dbReference>
<feature type="transmembrane region" description="Helical" evidence="11">
    <location>
        <begin position="794"/>
        <end position="812"/>
    </location>
</feature>
<evidence type="ECO:0000256" key="11">
    <source>
        <dbReference type="SAM" id="Phobius"/>
    </source>
</evidence>
<feature type="domain" description="ABC transmembrane type-1" evidence="13">
    <location>
        <begin position="36"/>
        <end position="322"/>
    </location>
</feature>
<dbReference type="EMBL" id="LK032347">
    <property type="protein sequence ID" value="CDY35168.1"/>
    <property type="molecule type" value="Genomic_DNA"/>
</dbReference>
<dbReference type="CDD" id="cd03249">
    <property type="entry name" value="ABC_MTABC3_MDL1_MDL2"/>
    <property type="match status" value="2"/>
</dbReference>
<dbReference type="GO" id="GO:0005886">
    <property type="term" value="C:plasma membrane"/>
    <property type="evidence" value="ECO:0007669"/>
    <property type="project" value="UniProtKB-SubCell"/>
</dbReference>
<dbReference type="Proteomes" id="UP000028999">
    <property type="component" value="Unassembled WGS sequence"/>
</dbReference>
<evidence type="ECO:0000313" key="14">
    <source>
        <dbReference type="EMBL" id="CDY35168.1"/>
    </source>
</evidence>
<dbReference type="GO" id="GO:0016020">
    <property type="term" value="C:membrane"/>
    <property type="evidence" value="ECO:0000318"/>
    <property type="project" value="GO_Central"/>
</dbReference>
<dbReference type="PROSITE" id="PS00211">
    <property type="entry name" value="ABC_TRANSPORTER_1"/>
    <property type="match status" value="2"/>
</dbReference>
<feature type="transmembrane region" description="Helical" evidence="11">
    <location>
        <begin position="158"/>
        <end position="176"/>
    </location>
</feature>
<dbReference type="InterPro" id="IPR017871">
    <property type="entry name" value="ABC_transporter-like_CS"/>
</dbReference>
<evidence type="ECO:0000256" key="7">
    <source>
        <dbReference type="ARBA" id="ARBA00022840"/>
    </source>
</evidence>
<feature type="transmembrane region" description="Helical" evidence="11">
    <location>
        <begin position="32"/>
        <end position="60"/>
    </location>
</feature>
<keyword evidence="15" id="KW-1185">Reference proteome</keyword>
<evidence type="ECO:0000256" key="10">
    <source>
        <dbReference type="ARBA" id="ARBA00023180"/>
    </source>
</evidence>
<keyword evidence="3" id="KW-0813">Transport</keyword>
<dbReference type="OMA" id="IMSGAMA"/>